<evidence type="ECO:0000256" key="1">
    <source>
        <dbReference type="ARBA" id="ARBA00010609"/>
    </source>
</evidence>
<dbReference type="PANTHER" id="PTHR11709:SF394">
    <property type="entry name" value="FI03373P-RELATED"/>
    <property type="match status" value="1"/>
</dbReference>
<evidence type="ECO:0000256" key="5">
    <source>
        <dbReference type="SAM" id="MobiDB-lite"/>
    </source>
</evidence>
<evidence type="ECO:0000313" key="10">
    <source>
        <dbReference type="EMBL" id="ORZ22665.1"/>
    </source>
</evidence>
<dbReference type="InterPro" id="IPR045087">
    <property type="entry name" value="Cu-oxidase_fam"/>
</dbReference>
<feature type="compositionally biased region" description="Basic residues" evidence="5">
    <location>
        <begin position="194"/>
        <end position="204"/>
    </location>
</feature>
<feature type="domain" description="Plastocyanin-like" evidence="8">
    <location>
        <begin position="595"/>
        <end position="627"/>
    </location>
</feature>
<keyword evidence="6" id="KW-0732">Signal</keyword>
<reference evidence="10 11" key="1">
    <citation type="submission" date="2016-07" db="EMBL/GenBank/DDBJ databases">
        <title>Pervasive Adenine N6-methylation of Active Genes in Fungi.</title>
        <authorList>
            <consortium name="DOE Joint Genome Institute"/>
            <person name="Mondo S.J."/>
            <person name="Dannebaum R.O."/>
            <person name="Kuo R.C."/>
            <person name="Labutti K."/>
            <person name="Haridas S."/>
            <person name="Kuo A."/>
            <person name="Salamov A."/>
            <person name="Ahrendt S.R."/>
            <person name="Lipzen A."/>
            <person name="Sullivan W."/>
            <person name="Andreopoulos W.B."/>
            <person name="Clum A."/>
            <person name="Lindquist E."/>
            <person name="Daum C."/>
            <person name="Ramamoorthy G.K."/>
            <person name="Gryganskyi A."/>
            <person name="Culley D."/>
            <person name="Magnuson J.K."/>
            <person name="James T.Y."/>
            <person name="O'Malley M.A."/>
            <person name="Stajich J.E."/>
            <person name="Spatafora J.W."/>
            <person name="Visel A."/>
            <person name="Grigoriev I.V."/>
        </authorList>
    </citation>
    <scope>NUCLEOTIDE SEQUENCE [LARGE SCALE GENOMIC DNA]</scope>
    <source>
        <strain evidence="10 11">NRRL 1336</strain>
    </source>
</reference>
<feature type="chain" id="PRO_5012778386" evidence="6">
    <location>
        <begin position="22"/>
        <end position="639"/>
    </location>
</feature>
<dbReference type="Gene3D" id="2.60.40.420">
    <property type="entry name" value="Cupredoxins - blue copper proteins"/>
    <property type="match status" value="3"/>
</dbReference>
<keyword evidence="4" id="KW-0186">Copper</keyword>
<evidence type="ECO:0000256" key="4">
    <source>
        <dbReference type="ARBA" id="ARBA00023008"/>
    </source>
</evidence>
<dbReference type="GO" id="GO:0016491">
    <property type="term" value="F:oxidoreductase activity"/>
    <property type="evidence" value="ECO:0007669"/>
    <property type="project" value="UniProtKB-KW"/>
</dbReference>
<dbReference type="EMBL" id="MCGE01000004">
    <property type="protein sequence ID" value="ORZ22665.1"/>
    <property type="molecule type" value="Genomic_DNA"/>
</dbReference>
<dbReference type="InterPro" id="IPR011707">
    <property type="entry name" value="Cu-oxidase-like_N"/>
</dbReference>
<evidence type="ECO:0000256" key="6">
    <source>
        <dbReference type="SAM" id="SignalP"/>
    </source>
</evidence>
<evidence type="ECO:0000256" key="2">
    <source>
        <dbReference type="ARBA" id="ARBA00022723"/>
    </source>
</evidence>
<gene>
    <name evidence="10" type="ORF">BCR42DRAFT_406730</name>
</gene>
<dbReference type="InterPro" id="IPR033138">
    <property type="entry name" value="Cu_oxidase_CS"/>
</dbReference>
<dbReference type="CDD" id="cd04206">
    <property type="entry name" value="CuRO_1_LCC_like"/>
    <property type="match status" value="1"/>
</dbReference>
<dbReference type="GO" id="GO:0005507">
    <property type="term" value="F:copper ion binding"/>
    <property type="evidence" value="ECO:0007669"/>
    <property type="project" value="InterPro"/>
</dbReference>
<keyword evidence="2" id="KW-0479">Metal-binding</keyword>
<dbReference type="PANTHER" id="PTHR11709">
    <property type="entry name" value="MULTI-COPPER OXIDASE"/>
    <property type="match status" value="1"/>
</dbReference>
<dbReference type="Pfam" id="PF00394">
    <property type="entry name" value="Cu-oxidase"/>
    <property type="match status" value="1"/>
</dbReference>
<dbReference type="InterPro" id="IPR002355">
    <property type="entry name" value="Cu_oxidase_Cu_BS"/>
</dbReference>
<dbReference type="Pfam" id="PF07732">
    <property type="entry name" value="Cu-oxidase_3"/>
    <property type="match status" value="2"/>
</dbReference>
<keyword evidence="3" id="KW-0560">Oxidoreductase</keyword>
<feature type="domain" description="Plastocyanin-like" evidence="9">
    <location>
        <begin position="102"/>
        <end position="171"/>
    </location>
</feature>
<comment type="caution">
    <text evidence="10">The sequence shown here is derived from an EMBL/GenBank/DDBJ whole genome shotgun (WGS) entry which is preliminary data.</text>
</comment>
<feature type="domain" description="Plastocyanin-like" evidence="7">
    <location>
        <begin position="223"/>
        <end position="357"/>
    </location>
</feature>
<evidence type="ECO:0000259" key="8">
    <source>
        <dbReference type="Pfam" id="PF07731"/>
    </source>
</evidence>
<feature type="domain" description="Plastocyanin-like" evidence="9">
    <location>
        <begin position="48"/>
        <end position="87"/>
    </location>
</feature>
<comment type="similarity">
    <text evidence="1">Belongs to the multicopper oxidase family.</text>
</comment>
<evidence type="ECO:0000313" key="11">
    <source>
        <dbReference type="Proteomes" id="UP000193560"/>
    </source>
</evidence>
<proteinExistence type="inferred from homology"/>
<evidence type="ECO:0000259" key="7">
    <source>
        <dbReference type="Pfam" id="PF00394"/>
    </source>
</evidence>
<sequence length="639" mass="72072">MYSYRFCVLYIFLCYIHFVHSVAIEKGEISIKRYEFNITSHACNPDCSGYTDSQSLMVNAQMPGPTITITKGQRIQVLVRNMLPNSTKPDPRVTQYGGGNTNMFTIHYHGIRQYKSNQADGVPFLTQDPIPPGGQFLHDFVVDTAGTYFYHAHVGLQERSVFGAIVVYDSEKSDPGIVYRHSRSSEKVESSTTKYHHNKQRRQQRLLTVDGTNGSPDLTYHDDRVIVLSEWFHKDRYDMESYFLGPTFTGIEEAESVLINGQTINNQSNIMTTDTHPCKGFSVINVMQGKTYRIRVIGASTFRSFGFAIAGHRLRIIEADGGLVEPYETDNLEVSPGQRYSVLVKMDQPMDDYAIGTIRIWATGVDPISNGWAVLRYIDKDDSSEDYGASDAQQSKPVMTLSQAQPKLPDLNIPYWIWDKLKPLGGRPDPIALLPRPHRTIYLENHNGPLTNLPGSERFFINNVTFTEPLSTLLSQILNGSRVQSPLSMQDLERDDRRGYDPYLGTYPLAHMEVVDFVIQNTYTPGIPCRSHPWHTHGFSHYLIAQGPGIYDEALHGSIRNIPFPILKDTTLVYPDTGLVFGNHTSSENAILGCGWSKIRLIADNPGIWAMHCHNTPHMFMGMMIILEASTNMILDFIA</sequence>
<dbReference type="FunFam" id="2.60.40.420:FF:000045">
    <property type="entry name" value="Laccase 2"/>
    <property type="match status" value="1"/>
</dbReference>
<dbReference type="InterPro" id="IPR008972">
    <property type="entry name" value="Cupredoxin"/>
</dbReference>
<feature type="domain" description="Plastocyanin-like" evidence="8">
    <location>
        <begin position="496"/>
        <end position="580"/>
    </location>
</feature>
<dbReference type="InterPro" id="IPR011706">
    <property type="entry name" value="Cu-oxidase_C"/>
</dbReference>
<dbReference type="PROSITE" id="PS00079">
    <property type="entry name" value="MULTICOPPER_OXIDASE1"/>
    <property type="match status" value="1"/>
</dbReference>
<dbReference type="Proteomes" id="UP000193560">
    <property type="component" value="Unassembled WGS sequence"/>
</dbReference>
<dbReference type="PROSITE" id="PS00080">
    <property type="entry name" value="MULTICOPPER_OXIDASE2"/>
    <property type="match status" value="1"/>
</dbReference>
<evidence type="ECO:0000256" key="3">
    <source>
        <dbReference type="ARBA" id="ARBA00023002"/>
    </source>
</evidence>
<dbReference type="STRING" id="90262.A0A1X2IV38"/>
<organism evidence="10 11">
    <name type="scientific">Absidia repens</name>
    <dbReference type="NCBI Taxonomy" id="90262"/>
    <lineage>
        <taxon>Eukaryota</taxon>
        <taxon>Fungi</taxon>
        <taxon>Fungi incertae sedis</taxon>
        <taxon>Mucoromycota</taxon>
        <taxon>Mucoromycotina</taxon>
        <taxon>Mucoromycetes</taxon>
        <taxon>Mucorales</taxon>
        <taxon>Cunninghamellaceae</taxon>
        <taxon>Absidia</taxon>
    </lineage>
</organism>
<dbReference type="SUPFAM" id="SSF49503">
    <property type="entry name" value="Cupredoxins"/>
    <property type="match status" value="3"/>
</dbReference>
<dbReference type="OrthoDB" id="2121828at2759"/>
<protein>
    <submittedName>
        <fullName evidence="10">Cupredoxin</fullName>
    </submittedName>
</protein>
<feature type="signal peptide" evidence="6">
    <location>
        <begin position="1"/>
        <end position="21"/>
    </location>
</feature>
<feature type="region of interest" description="Disordered" evidence="5">
    <location>
        <begin position="181"/>
        <end position="204"/>
    </location>
</feature>
<keyword evidence="11" id="KW-1185">Reference proteome</keyword>
<name>A0A1X2IV38_9FUNG</name>
<dbReference type="CDD" id="cd04205">
    <property type="entry name" value="CuRO_2_LCC_like"/>
    <property type="match status" value="1"/>
</dbReference>
<dbReference type="AlphaFoldDB" id="A0A1X2IV38"/>
<dbReference type="InterPro" id="IPR001117">
    <property type="entry name" value="Cu-oxidase_2nd"/>
</dbReference>
<dbReference type="Pfam" id="PF07731">
    <property type="entry name" value="Cu-oxidase_2"/>
    <property type="match status" value="2"/>
</dbReference>
<accession>A0A1X2IV38</accession>
<evidence type="ECO:0000259" key="9">
    <source>
        <dbReference type="Pfam" id="PF07732"/>
    </source>
</evidence>